<dbReference type="GO" id="GO:0009117">
    <property type="term" value="P:nucleotide metabolic process"/>
    <property type="evidence" value="ECO:0007669"/>
    <property type="project" value="InterPro"/>
</dbReference>
<dbReference type="InterPro" id="IPR010394">
    <property type="entry name" value="5-nucleotidase"/>
</dbReference>
<dbReference type="GO" id="GO:0046085">
    <property type="term" value="P:adenosine metabolic process"/>
    <property type="evidence" value="ECO:0007669"/>
    <property type="project" value="TreeGrafter"/>
</dbReference>
<proteinExistence type="predicted"/>
<dbReference type="PANTHER" id="PTHR31367:SF5">
    <property type="entry name" value="CYTOSOLIC 5'-NUCLEOTIDASE 1A"/>
    <property type="match status" value="1"/>
</dbReference>
<dbReference type="AlphaFoldDB" id="A0A8J9YZN5"/>
<evidence type="ECO:0000313" key="2">
    <source>
        <dbReference type="EMBL" id="CAH1244706.1"/>
    </source>
</evidence>
<dbReference type="EMBL" id="OV696699">
    <property type="protein sequence ID" value="CAH1244706.1"/>
    <property type="molecule type" value="Genomic_DNA"/>
</dbReference>
<sequence>MAASLYDIVQPPKDTRNTLTIALSARALFDLETEDRVFQEHGLEAYIQYMVEREEVALPKGPAFEFVRSALAVNDQIRQLDPKDIELFDIVIVSRNHTQAAVRLINSINHYGLCLERLSLTEGTDPTTYLEAWGVDLFLSPEEEDVRRAIQAGYPAAVVYKSDVADLPRDELRIVFDGDAVLFSDEAERVYQEGGFPLFYENETQKVSTPLDEGPMTKFAMRISALQEKFHKKRVPCPIRTYLLTARSGASTGKRAILTLRHWCLQIDECNFNAGAGKGAMLRAIRPHLYLDDAQKNIDAALQENICAARVLYGVQDEETERKQTQKEPRKKNISESNGEK</sequence>
<evidence type="ECO:0000256" key="1">
    <source>
        <dbReference type="SAM" id="MobiDB-lite"/>
    </source>
</evidence>
<dbReference type="Proteomes" id="UP000838412">
    <property type="component" value="Chromosome 14"/>
</dbReference>
<feature type="region of interest" description="Disordered" evidence="1">
    <location>
        <begin position="318"/>
        <end position="341"/>
    </location>
</feature>
<dbReference type="PANTHER" id="PTHR31367">
    <property type="entry name" value="CYTOSOLIC 5'-NUCLEOTIDASE 1 FAMILY MEMBER"/>
    <property type="match status" value="1"/>
</dbReference>
<organism evidence="2 3">
    <name type="scientific">Branchiostoma lanceolatum</name>
    <name type="common">Common lancelet</name>
    <name type="synonym">Amphioxus lanceolatum</name>
    <dbReference type="NCBI Taxonomy" id="7740"/>
    <lineage>
        <taxon>Eukaryota</taxon>
        <taxon>Metazoa</taxon>
        <taxon>Chordata</taxon>
        <taxon>Cephalochordata</taxon>
        <taxon>Leptocardii</taxon>
        <taxon>Amphioxiformes</taxon>
        <taxon>Branchiostomatidae</taxon>
        <taxon>Branchiostoma</taxon>
    </lineage>
</organism>
<keyword evidence="3" id="KW-1185">Reference proteome</keyword>
<name>A0A8J9YZN5_BRALA</name>
<dbReference type="Pfam" id="PF06189">
    <property type="entry name" value="5-nucleotidase"/>
    <property type="match status" value="1"/>
</dbReference>
<accession>A0A8J9YZN5</accession>
<dbReference type="GO" id="GO:0000166">
    <property type="term" value="F:nucleotide binding"/>
    <property type="evidence" value="ECO:0007669"/>
    <property type="project" value="InterPro"/>
</dbReference>
<dbReference type="GO" id="GO:0005829">
    <property type="term" value="C:cytosol"/>
    <property type="evidence" value="ECO:0007669"/>
    <property type="project" value="TreeGrafter"/>
</dbReference>
<evidence type="ECO:0000313" key="3">
    <source>
        <dbReference type="Proteomes" id="UP000838412"/>
    </source>
</evidence>
<protein>
    <submittedName>
        <fullName evidence="2">NT5C1A protein</fullName>
    </submittedName>
</protein>
<dbReference type="GO" id="GO:0000287">
    <property type="term" value="F:magnesium ion binding"/>
    <property type="evidence" value="ECO:0007669"/>
    <property type="project" value="InterPro"/>
</dbReference>
<gene>
    <name evidence="2" type="primary">NT5C1A</name>
    <name evidence="2" type="ORF">BLAG_LOCUS7280</name>
</gene>
<dbReference type="OrthoDB" id="9994138at2759"/>
<reference evidence="2" key="1">
    <citation type="submission" date="2022-01" db="EMBL/GenBank/DDBJ databases">
        <authorList>
            <person name="Braso-Vives M."/>
        </authorList>
    </citation>
    <scope>NUCLEOTIDE SEQUENCE</scope>
</reference>
<dbReference type="GO" id="GO:0008253">
    <property type="term" value="F:5'-nucleotidase activity"/>
    <property type="evidence" value="ECO:0007669"/>
    <property type="project" value="InterPro"/>
</dbReference>
<feature type="compositionally biased region" description="Basic and acidic residues" evidence="1">
    <location>
        <begin position="320"/>
        <end position="341"/>
    </location>
</feature>